<dbReference type="EC" id="2.5.1.19" evidence="8"/>
<evidence type="ECO:0000256" key="7">
    <source>
        <dbReference type="ARBA" id="ARBA00044633"/>
    </source>
</evidence>
<dbReference type="InterPro" id="IPR023193">
    <property type="entry name" value="EPSP_synthase_CS"/>
</dbReference>
<dbReference type="GO" id="GO:0008652">
    <property type="term" value="P:amino acid biosynthetic process"/>
    <property type="evidence" value="ECO:0007669"/>
    <property type="project" value="UniProtKB-KW"/>
</dbReference>
<feature type="binding site" evidence="8">
    <location>
        <position position="106"/>
    </location>
    <ligand>
        <name>phosphoenolpyruvate</name>
        <dbReference type="ChEBI" id="CHEBI:58702"/>
    </ligand>
</feature>
<keyword evidence="6 8" id="KW-0057">Aromatic amino acid biosynthesis</keyword>
<evidence type="ECO:0000313" key="12">
    <source>
        <dbReference type="Proteomes" id="UP000184295"/>
    </source>
</evidence>
<feature type="binding site" evidence="8">
    <location>
        <position position="181"/>
    </location>
    <ligand>
        <name>phosphoenolpyruvate</name>
        <dbReference type="ChEBI" id="CHEBI:58702"/>
    </ligand>
</feature>
<evidence type="ECO:0000259" key="10">
    <source>
        <dbReference type="Pfam" id="PF00275"/>
    </source>
</evidence>
<evidence type="ECO:0000256" key="5">
    <source>
        <dbReference type="ARBA" id="ARBA00022679"/>
    </source>
</evidence>
<dbReference type="FunFam" id="3.65.10.10:FF:000005">
    <property type="entry name" value="3-phosphoshikimate 1-carboxyvinyltransferase"/>
    <property type="match status" value="1"/>
</dbReference>
<keyword evidence="4 8" id="KW-0028">Amino-acid biosynthesis</keyword>
<dbReference type="GO" id="GO:0009423">
    <property type="term" value="P:chorismate biosynthetic process"/>
    <property type="evidence" value="ECO:0007669"/>
    <property type="project" value="UniProtKB-UniRule"/>
</dbReference>
<feature type="region of interest" description="Disordered" evidence="9">
    <location>
        <begin position="1"/>
        <end position="29"/>
    </location>
</feature>
<dbReference type="GO" id="GO:0003866">
    <property type="term" value="F:3-phosphoshikimate 1-carboxyvinyltransferase activity"/>
    <property type="evidence" value="ECO:0007669"/>
    <property type="project" value="UniProtKB-UniRule"/>
</dbReference>
<dbReference type="CDD" id="cd01556">
    <property type="entry name" value="EPSP_synthase"/>
    <property type="match status" value="1"/>
</dbReference>
<dbReference type="PROSITE" id="PS00885">
    <property type="entry name" value="EPSP_SYNTHASE_2"/>
    <property type="match status" value="1"/>
</dbReference>
<feature type="binding site" evidence="8">
    <location>
        <position position="31"/>
    </location>
    <ligand>
        <name>3-phosphoshikimate</name>
        <dbReference type="ChEBI" id="CHEBI:145989"/>
    </ligand>
</feature>
<feature type="binding site" evidence="8">
    <location>
        <position position="36"/>
    </location>
    <ligand>
        <name>3-phosphoshikimate</name>
        <dbReference type="ChEBI" id="CHEBI:145989"/>
    </ligand>
</feature>
<feature type="binding site" evidence="8">
    <location>
        <position position="31"/>
    </location>
    <ligand>
        <name>phosphoenolpyruvate</name>
        <dbReference type="ChEBI" id="CHEBI:58702"/>
    </ligand>
</feature>
<comment type="catalytic activity">
    <reaction evidence="7">
        <text>3-phosphoshikimate + phosphoenolpyruvate = 5-O-(1-carboxyvinyl)-3-phosphoshikimate + phosphate</text>
        <dbReference type="Rhea" id="RHEA:21256"/>
        <dbReference type="ChEBI" id="CHEBI:43474"/>
        <dbReference type="ChEBI" id="CHEBI:57701"/>
        <dbReference type="ChEBI" id="CHEBI:58702"/>
        <dbReference type="ChEBI" id="CHEBI:145989"/>
        <dbReference type="EC" id="2.5.1.19"/>
    </reaction>
    <physiologicalReaction direction="left-to-right" evidence="7">
        <dbReference type="Rhea" id="RHEA:21257"/>
    </physiologicalReaction>
</comment>
<keyword evidence="12" id="KW-1185">Reference proteome</keyword>
<feature type="binding site" evidence="8">
    <location>
        <position position="134"/>
    </location>
    <ligand>
        <name>phosphoenolpyruvate</name>
        <dbReference type="ChEBI" id="CHEBI:58702"/>
    </ligand>
</feature>
<feature type="binding site" evidence="8">
    <location>
        <position position="359"/>
    </location>
    <ligand>
        <name>3-phosphoshikimate</name>
        <dbReference type="ChEBI" id="CHEBI:145989"/>
    </ligand>
</feature>
<evidence type="ECO:0000256" key="2">
    <source>
        <dbReference type="ARBA" id="ARBA00009948"/>
    </source>
</evidence>
<dbReference type="HAMAP" id="MF_00210">
    <property type="entry name" value="EPSP_synth"/>
    <property type="match status" value="1"/>
</dbReference>
<evidence type="ECO:0000256" key="6">
    <source>
        <dbReference type="ARBA" id="ARBA00023141"/>
    </source>
</evidence>
<feature type="domain" description="Enolpyruvate transferase" evidence="10">
    <location>
        <begin position="16"/>
        <end position="442"/>
    </location>
</feature>
<feature type="binding site" evidence="8">
    <location>
        <position position="32"/>
    </location>
    <ligand>
        <name>3-phosphoshikimate</name>
        <dbReference type="ChEBI" id="CHEBI:145989"/>
    </ligand>
</feature>
<protein>
    <recommendedName>
        <fullName evidence="8">3-phosphoshikimate 1-carboxyvinyltransferase</fullName>
        <ecNumber evidence="8">2.5.1.19</ecNumber>
    </recommendedName>
    <alternativeName>
        <fullName evidence="8">5-enolpyruvylshikimate-3-phosphate synthase</fullName>
        <shortName evidence="8">EPSP synthase</shortName>
        <shortName evidence="8">EPSPS</shortName>
    </alternativeName>
</protein>
<evidence type="ECO:0000256" key="8">
    <source>
        <dbReference type="HAMAP-Rule" id="MF_00210"/>
    </source>
</evidence>
<feature type="active site" description="Proton acceptor" evidence="8">
    <location>
        <position position="332"/>
    </location>
</feature>
<organism evidence="11 12">
    <name type="scientific">Ferrithrix thermotolerans DSM 19514</name>
    <dbReference type="NCBI Taxonomy" id="1121881"/>
    <lineage>
        <taxon>Bacteria</taxon>
        <taxon>Bacillati</taxon>
        <taxon>Actinomycetota</taxon>
        <taxon>Acidimicrobiia</taxon>
        <taxon>Acidimicrobiales</taxon>
        <taxon>Acidimicrobiaceae</taxon>
        <taxon>Ferrithrix</taxon>
    </lineage>
</organism>
<comment type="function">
    <text evidence="8">Catalyzes the transfer of the enolpyruvyl moiety of phosphoenolpyruvate (PEP) to the 5-hydroxyl of shikimate-3-phosphate (S3P) to produce enolpyruvyl shikimate-3-phosphate and inorganic phosphate.</text>
</comment>
<dbReference type="OrthoDB" id="9809920at2"/>
<dbReference type="Gene3D" id="3.65.10.10">
    <property type="entry name" value="Enolpyruvate transferase domain"/>
    <property type="match status" value="2"/>
</dbReference>
<reference evidence="12" key="1">
    <citation type="submission" date="2016-11" db="EMBL/GenBank/DDBJ databases">
        <authorList>
            <person name="Varghese N."/>
            <person name="Submissions S."/>
        </authorList>
    </citation>
    <scope>NUCLEOTIDE SEQUENCE [LARGE SCALE GENOMIC DNA]</scope>
    <source>
        <strain evidence="12">DSM 19514</strain>
    </source>
</reference>
<dbReference type="UniPathway" id="UPA00053">
    <property type="reaction ID" value="UER00089"/>
</dbReference>
<dbReference type="NCBIfam" id="TIGR01356">
    <property type="entry name" value="aroA"/>
    <property type="match status" value="1"/>
</dbReference>
<dbReference type="InterPro" id="IPR036968">
    <property type="entry name" value="Enolpyruvate_Tfrase_sf"/>
</dbReference>
<dbReference type="Proteomes" id="UP000184295">
    <property type="component" value="Unassembled WGS sequence"/>
</dbReference>
<gene>
    <name evidence="8" type="primary">aroA</name>
    <name evidence="11" type="ORF">SAMN02745225_01535</name>
</gene>
<keyword evidence="3 8" id="KW-0963">Cytoplasm</keyword>
<feature type="binding site" evidence="8">
    <location>
        <position position="363"/>
    </location>
    <ligand>
        <name>phosphoenolpyruvate</name>
        <dbReference type="ChEBI" id="CHEBI:58702"/>
    </ligand>
</feature>
<dbReference type="Pfam" id="PF00275">
    <property type="entry name" value="EPSP_synthase"/>
    <property type="match status" value="1"/>
</dbReference>
<comment type="subunit">
    <text evidence="8">Monomer.</text>
</comment>
<dbReference type="GO" id="GO:0009073">
    <property type="term" value="P:aromatic amino acid family biosynthetic process"/>
    <property type="evidence" value="ECO:0007669"/>
    <property type="project" value="UniProtKB-KW"/>
</dbReference>
<feature type="binding site" evidence="8">
    <location>
        <position position="179"/>
    </location>
    <ligand>
        <name>3-phosphoshikimate</name>
        <dbReference type="ChEBI" id="CHEBI:145989"/>
    </ligand>
</feature>
<proteinExistence type="inferred from homology"/>
<feature type="binding site" evidence="8">
    <location>
        <position position="407"/>
    </location>
    <ligand>
        <name>phosphoenolpyruvate</name>
        <dbReference type="ChEBI" id="CHEBI:58702"/>
    </ligand>
</feature>
<dbReference type="InterPro" id="IPR013792">
    <property type="entry name" value="RNA3'P_cycl/enolpyr_Trfase_a/b"/>
</dbReference>
<evidence type="ECO:0000256" key="9">
    <source>
        <dbReference type="SAM" id="MobiDB-lite"/>
    </source>
</evidence>
<feature type="binding site" evidence="8">
    <location>
        <position position="332"/>
    </location>
    <ligand>
        <name>3-phosphoshikimate</name>
        <dbReference type="ChEBI" id="CHEBI:145989"/>
    </ligand>
</feature>
<dbReference type="PIRSF" id="PIRSF000505">
    <property type="entry name" value="EPSPS"/>
    <property type="match status" value="1"/>
</dbReference>
<comment type="subcellular location">
    <subcellularLocation>
        <location evidence="8">Cytoplasm</location>
    </subcellularLocation>
</comment>
<dbReference type="PANTHER" id="PTHR21090:SF5">
    <property type="entry name" value="PENTAFUNCTIONAL AROM POLYPEPTIDE"/>
    <property type="match status" value="1"/>
</dbReference>
<dbReference type="EMBL" id="FQUL01000021">
    <property type="protein sequence ID" value="SHE75686.1"/>
    <property type="molecule type" value="Genomic_DNA"/>
</dbReference>
<accession>A0A1M4W393</accession>
<feature type="binding site" evidence="8">
    <location>
        <position position="181"/>
    </location>
    <ligand>
        <name>3-phosphoshikimate</name>
        <dbReference type="ChEBI" id="CHEBI:145989"/>
    </ligand>
</feature>
<dbReference type="GO" id="GO:0005737">
    <property type="term" value="C:cytoplasm"/>
    <property type="evidence" value="ECO:0007669"/>
    <property type="project" value="UniProtKB-SubCell"/>
</dbReference>
<name>A0A1M4W393_9ACTN</name>
<dbReference type="STRING" id="1121881.SAMN02745225_01535"/>
<evidence type="ECO:0000313" key="11">
    <source>
        <dbReference type="EMBL" id="SHE75686.1"/>
    </source>
</evidence>
<keyword evidence="5 8" id="KW-0808">Transferase</keyword>
<dbReference type="InterPro" id="IPR006264">
    <property type="entry name" value="EPSP_synthase"/>
</dbReference>
<evidence type="ECO:0000256" key="4">
    <source>
        <dbReference type="ARBA" id="ARBA00022605"/>
    </source>
</evidence>
<dbReference type="AlphaFoldDB" id="A0A1M4W393"/>
<dbReference type="SUPFAM" id="SSF55205">
    <property type="entry name" value="EPT/RTPC-like"/>
    <property type="match status" value="1"/>
</dbReference>
<dbReference type="PANTHER" id="PTHR21090">
    <property type="entry name" value="AROM/DEHYDROQUINATE SYNTHASE"/>
    <property type="match status" value="1"/>
</dbReference>
<comment type="caution">
    <text evidence="8">Lacks conserved residue(s) required for the propagation of feature annotation.</text>
</comment>
<sequence>MNKEHESGSNARAVVRGGGSFNGELEPPGDKSISHRALIFASFCKGRSTLSGVSLGADVSANVNTLLKLGVDVHRDPVDPTRITVVSDGPSSYGEPSEILDVGNSGTLLRLMTGVLVGCEGHFVLTGDRSIVQRPMMRVVSPLRQLGAKVDGRDGGAYAPISIRGSRLKGRDLSTQVPSAQVKSSLILAGLMAEGTTKIHELIKTRAHTEEFLSYLEIDHEIVDFDSGARDVTVNKLTRAPRAFTLGIPADPSQAAFFIAGALISSDSDLVLRGIYLGEGRDAYLKVLERMGAHLSYENLRDGAFPIGDVGARSSLLKGTEISSAEVPGLIDEIPILAAIATFAEGVTTFYGVSELRAKESDRIATTIEMIKRFGGRAESDGERLSVFGQRNFKPKACVVDSYGDHRIAMSSAIMATQADGDTEILDFGCVETSYVDFAEHLSQMRSGEIFIA</sequence>
<dbReference type="RefSeq" id="WP_084660315.1">
    <property type="nucleotide sequence ID" value="NZ_FQUL01000021.1"/>
</dbReference>
<comment type="similarity">
    <text evidence="2 8">Belongs to the EPSP synthase family.</text>
</comment>
<dbReference type="InterPro" id="IPR001986">
    <property type="entry name" value="Enolpyruvate_Tfrase_dom"/>
</dbReference>
<evidence type="ECO:0000256" key="1">
    <source>
        <dbReference type="ARBA" id="ARBA00004811"/>
    </source>
</evidence>
<evidence type="ECO:0000256" key="3">
    <source>
        <dbReference type="ARBA" id="ARBA00022490"/>
    </source>
</evidence>
<comment type="pathway">
    <text evidence="1 8">Metabolic intermediate biosynthesis; chorismate biosynthesis; chorismate from D-erythrose 4-phosphate and phosphoenolpyruvate: step 6/7.</text>
</comment>